<keyword evidence="9" id="KW-1185">Reference proteome</keyword>
<feature type="transmembrane region" description="Helical" evidence="7">
    <location>
        <begin position="323"/>
        <end position="340"/>
    </location>
</feature>
<dbReference type="CDD" id="cd13127">
    <property type="entry name" value="MATE_tuaB_like"/>
    <property type="match status" value="1"/>
</dbReference>
<evidence type="ECO:0000256" key="5">
    <source>
        <dbReference type="ARBA" id="ARBA00022989"/>
    </source>
</evidence>
<protein>
    <submittedName>
        <fullName evidence="8">Membrane protein involved in the export of O-antigen and teichoic acid</fullName>
    </submittedName>
</protein>
<keyword evidence="4 7" id="KW-0812">Transmembrane</keyword>
<feature type="transmembrane region" description="Helical" evidence="7">
    <location>
        <begin position="352"/>
        <end position="370"/>
    </location>
</feature>
<keyword evidence="5 7" id="KW-1133">Transmembrane helix</keyword>
<dbReference type="OrthoDB" id="9770347at2"/>
<feature type="transmembrane region" description="Helical" evidence="7">
    <location>
        <begin position="145"/>
        <end position="164"/>
    </location>
</feature>
<dbReference type="GO" id="GO:0005886">
    <property type="term" value="C:plasma membrane"/>
    <property type="evidence" value="ECO:0007669"/>
    <property type="project" value="UniProtKB-SubCell"/>
</dbReference>
<dbReference type="Proteomes" id="UP000184028">
    <property type="component" value="Unassembled WGS sequence"/>
</dbReference>
<dbReference type="RefSeq" id="WP_068843812.1">
    <property type="nucleotide sequence ID" value="NZ_FRBT01000004.1"/>
</dbReference>
<feature type="transmembrane region" description="Helical" evidence="7">
    <location>
        <begin position="376"/>
        <end position="395"/>
    </location>
</feature>
<comment type="subcellular location">
    <subcellularLocation>
        <location evidence="1">Cell membrane</location>
        <topology evidence="1">Multi-pass membrane protein</topology>
    </subcellularLocation>
</comment>
<evidence type="ECO:0000256" key="2">
    <source>
        <dbReference type="ARBA" id="ARBA00007430"/>
    </source>
</evidence>
<evidence type="ECO:0000313" key="8">
    <source>
        <dbReference type="EMBL" id="SHM19385.1"/>
    </source>
</evidence>
<accession>A0A1M7GT83</accession>
<dbReference type="PANTHER" id="PTHR30250:SF10">
    <property type="entry name" value="LIPOPOLYSACCHARIDE BIOSYNTHESIS PROTEIN WZXC"/>
    <property type="match status" value="1"/>
</dbReference>
<dbReference type="PANTHER" id="PTHR30250">
    <property type="entry name" value="PST FAMILY PREDICTED COLANIC ACID TRANSPORTER"/>
    <property type="match status" value="1"/>
</dbReference>
<comment type="similarity">
    <text evidence="2">Belongs to the polysaccharide synthase family.</text>
</comment>
<evidence type="ECO:0000256" key="4">
    <source>
        <dbReference type="ARBA" id="ARBA00022692"/>
    </source>
</evidence>
<feature type="transmembrane region" description="Helical" evidence="7">
    <location>
        <begin position="40"/>
        <end position="58"/>
    </location>
</feature>
<evidence type="ECO:0000313" key="9">
    <source>
        <dbReference type="Proteomes" id="UP000184028"/>
    </source>
</evidence>
<evidence type="ECO:0000256" key="1">
    <source>
        <dbReference type="ARBA" id="ARBA00004651"/>
    </source>
</evidence>
<organism evidence="8 9">
    <name type="scientific">Flavobacterium chilense</name>
    <dbReference type="NCBI Taxonomy" id="946677"/>
    <lineage>
        <taxon>Bacteria</taxon>
        <taxon>Pseudomonadati</taxon>
        <taxon>Bacteroidota</taxon>
        <taxon>Flavobacteriia</taxon>
        <taxon>Flavobacteriales</taxon>
        <taxon>Flavobacteriaceae</taxon>
        <taxon>Flavobacterium</taxon>
    </lineage>
</organism>
<feature type="transmembrane region" description="Helical" evidence="7">
    <location>
        <begin position="286"/>
        <end position="303"/>
    </location>
</feature>
<dbReference type="Pfam" id="PF13440">
    <property type="entry name" value="Polysacc_synt_3"/>
    <property type="match status" value="1"/>
</dbReference>
<gene>
    <name evidence="8" type="ORF">SAMN05444484_104334</name>
</gene>
<sequence length="478" mass="54456">MLKTKLIKSAKWNAFGRIFSMISDFSFGIVLARILTPNDFGVVAVLSVFISFIGIFINSGFSQALVREKNVTQKDYSTIFYFNLLIAFLFFAITFYSARFIAQFYNNLQMEHYLRVLSMSLFISALVIVQESILIKNMDFQRISIISIISSVFSGIISIVLAYYDFGIWSLIAKSIVRDLIILLLTAYSIRWWPNLVFSVSSFKKYFRFGVYMLGSSLVSQLYNNIFNLTIGKIFSPATLGYYNRAELFKNTLSQNIDGVISGVSYPALASLQDDKIRFVNYYKNILQLSFYVLSILMIGLMFNAEALVNVLLGKKWLGSIDILQYLCFLGILFPINSITVNSISVTGRSDIYFRFQLYSFFGCLISLGLGSVFGILPMIGCLIFISFLCSIWIVKIFNRLFDFTFLELFKSLKFSFIQLILLGSCFAIINMFKMDYVLGLICNAFFGLLIVISVGIIGKGKEFFFLLDQISLKVIQR</sequence>
<keyword evidence="6 7" id="KW-0472">Membrane</keyword>
<dbReference type="InterPro" id="IPR050833">
    <property type="entry name" value="Poly_Biosynth_Transport"/>
</dbReference>
<feature type="transmembrane region" description="Helical" evidence="7">
    <location>
        <begin position="113"/>
        <end position="133"/>
    </location>
</feature>
<feature type="transmembrane region" description="Helical" evidence="7">
    <location>
        <begin position="12"/>
        <end position="34"/>
    </location>
</feature>
<feature type="transmembrane region" description="Helical" evidence="7">
    <location>
        <begin position="439"/>
        <end position="458"/>
    </location>
</feature>
<name>A0A1M7GT83_9FLAO</name>
<evidence type="ECO:0000256" key="7">
    <source>
        <dbReference type="SAM" id="Phobius"/>
    </source>
</evidence>
<proteinExistence type="inferred from homology"/>
<feature type="transmembrane region" description="Helical" evidence="7">
    <location>
        <begin position="415"/>
        <end position="433"/>
    </location>
</feature>
<feature type="transmembrane region" description="Helical" evidence="7">
    <location>
        <begin position="176"/>
        <end position="198"/>
    </location>
</feature>
<feature type="transmembrane region" description="Helical" evidence="7">
    <location>
        <begin position="79"/>
        <end position="101"/>
    </location>
</feature>
<reference evidence="9" key="1">
    <citation type="submission" date="2016-11" db="EMBL/GenBank/DDBJ databases">
        <authorList>
            <person name="Varghese N."/>
            <person name="Submissions S."/>
        </authorList>
    </citation>
    <scope>NUCLEOTIDE SEQUENCE [LARGE SCALE GENOMIC DNA]</scope>
    <source>
        <strain evidence="9">DSM 24724</strain>
    </source>
</reference>
<evidence type="ECO:0000256" key="6">
    <source>
        <dbReference type="ARBA" id="ARBA00023136"/>
    </source>
</evidence>
<dbReference type="EMBL" id="FRBT01000004">
    <property type="protein sequence ID" value="SHM19385.1"/>
    <property type="molecule type" value="Genomic_DNA"/>
</dbReference>
<dbReference type="STRING" id="946677.SAMN05444484_104334"/>
<evidence type="ECO:0000256" key="3">
    <source>
        <dbReference type="ARBA" id="ARBA00022475"/>
    </source>
</evidence>
<keyword evidence="3" id="KW-1003">Cell membrane</keyword>
<dbReference type="AlphaFoldDB" id="A0A1M7GT83"/>